<keyword evidence="2" id="KW-0732">Signal</keyword>
<dbReference type="EMBL" id="CAKXYP010000019">
    <property type="protein sequence ID" value="CAH9418632.1"/>
    <property type="molecule type" value="Genomic_DNA"/>
</dbReference>
<feature type="chain" id="PRO_5045114585" evidence="2">
    <location>
        <begin position="27"/>
        <end position="248"/>
    </location>
</feature>
<comment type="caution">
    <text evidence="3">The sequence shown here is derived from an EMBL/GenBank/DDBJ whole genome shotgun (WGS) entry which is preliminary data.</text>
</comment>
<dbReference type="Proteomes" id="UP001154015">
    <property type="component" value="Unassembled WGS sequence"/>
</dbReference>
<feature type="compositionally biased region" description="Low complexity" evidence="1">
    <location>
        <begin position="223"/>
        <end position="237"/>
    </location>
</feature>
<gene>
    <name evidence="3" type="ORF">SGL43_05682</name>
</gene>
<evidence type="ECO:0000313" key="3">
    <source>
        <dbReference type="EMBL" id="CAH9418632.1"/>
    </source>
</evidence>
<protein>
    <submittedName>
        <fullName evidence="3">Lipoprotein</fullName>
    </submittedName>
</protein>
<feature type="region of interest" description="Disordered" evidence="1">
    <location>
        <begin position="168"/>
        <end position="248"/>
    </location>
</feature>
<proteinExistence type="predicted"/>
<name>A0ABM9H4U2_STRGL</name>
<feature type="compositionally biased region" description="Low complexity" evidence="1">
    <location>
        <begin position="184"/>
        <end position="215"/>
    </location>
</feature>
<evidence type="ECO:0000313" key="4">
    <source>
        <dbReference type="Proteomes" id="UP001154015"/>
    </source>
</evidence>
<evidence type="ECO:0000256" key="2">
    <source>
        <dbReference type="SAM" id="SignalP"/>
    </source>
</evidence>
<dbReference type="RefSeq" id="WP_128862629.1">
    <property type="nucleotide sequence ID" value="NZ_CAKXYP010000019.1"/>
</dbReference>
<evidence type="ECO:0000256" key="1">
    <source>
        <dbReference type="SAM" id="MobiDB-lite"/>
    </source>
</evidence>
<accession>A0ABM9H4U2</accession>
<reference evidence="3" key="1">
    <citation type="submission" date="2022-03" db="EMBL/GenBank/DDBJ databases">
        <authorList>
            <person name="Leyn A S."/>
        </authorList>
    </citation>
    <scope>NUCLEOTIDE SEQUENCE</scope>
    <source>
        <strain evidence="3">Streptomyces globisporus 4-3</strain>
    </source>
</reference>
<dbReference type="PROSITE" id="PS51257">
    <property type="entry name" value="PROKAR_LIPOPROTEIN"/>
    <property type="match status" value="1"/>
</dbReference>
<keyword evidence="3" id="KW-0449">Lipoprotein</keyword>
<keyword evidence="4" id="KW-1185">Reference proteome</keyword>
<organism evidence="3 4">
    <name type="scientific">Streptomyces globisporus</name>
    <dbReference type="NCBI Taxonomy" id="1908"/>
    <lineage>
        <taxon>Bacteria</taxon>
        <taxon>Bacillati</taxon>
        <taxon>Actinomycetota</taxon>
        <taxon>Actinomycetes</taxon>
        <taxon>Kitasatosporales</taxon>
        <taxon>Streptomycetaceae</taxon>
        <taxon>Streptomyces</taxon>
    </lineage>
</organism>
<sequence length="248" mass="23925">MSRSLRHGALAATATALSIFSLSACAAGNNAETLKIRPDNPATTVGNIKVQNVNVITQPDAGADGPAVVAATLFNDGTEREVLEAITLPGSDVQVKLQAAGGKGPIVVPAGGQVIIGGKGNAAAVIENSGEAARNGDVQQVVFKLSRTGDVGLGASVFPAEGFFKDFGPSPKAEAPAPKPSPTPSGNATGDAETPGTAEGTTGGTPADGATAEGATGQGETGTQGATGTQGDAAAQGAGDGASVPAAD</sequence>
<feature type="signal peptide" evidence="2">
    <location>
        <begin position="1"/>
        <end position="26"/>
    </location>
</feature>